<feature type="region of interest" description="Disordered" evidence="1">
    <location>
        <begin position="37"/>
        <end position="60"/>
    </location>
</feature>
<protein>
    <submittedName>
        <fullName evidence="2">Uncharacterized protein</fullName>
    </submittedName>
</protein>
<evidence type="ECO:0000256" key="1">
    <source>
        <dbReference type="SAM" id="MobiDB-lite"/>
    </source>
</evidence>
<keyword evidence="3" id="KW-1185">Reference proteome</keyword>
<dbReference type="AlphaFoldDB" id="A0A2S2E1B4"/>
<name>A0A2S2E1B4_9ALTE</name>
<evidence type="ECO:0000313" key="2">
    <source>
        <dbReference type="EMBL" id="AWL11416.1"/>
    </source>
</evidence>
<dbReference type="KEGG" id="salh:HMF8227_00921"/>
<reference evidence="2 3" key="1">
    <citation type="submission" date="2018-05" db="EMBL/GenBank/DDBJ databases">
        <title>Salinimonas sp. HMF8227 Genome sequencing and assembly.</title>
        <authorList>
            <person name="Kang H."/>
            <person name="Kang J."/>
            <person name="Cha I."/>
            <person name="Kim H."/>
            <person name="Joh K."/>
        </authorList>
    </citation>
    <scope>NUCLEOTIDE SEQUENCE [LARGE SCALE GENOMIC DNA]</scope>
    <source>
        <strain evidence="2 3">HMF8227</strain>
    </source>
</reference>
<organism evidence="2 3">
    <name type="scientific">Saliniradius amylolyticus</name>
    <dbReference type="NCBI Taxonomy" id="2183582"/>
    <lineage>
        <taxon>Bacteria</taxon>
        <taxon>Pseudomonadati</taxon>
        <taxon>Pseudomonadota</taxon>
        <taxon>Gammaproteobacteria</taxon>
        <taxon>Alteromonadales</taxon>
        <taxon>Alteromonadaceae</taxon>
        <taxon>Saliniradius</taxon>
    </lineage>
</organism>
<proteinExistence type="predicted"/>
<accession>A0A2S2E1B4</accession>
<dbReference type="RefSeq" id="WP_109339063.1">
    <property type="nucleotide sequence ID" value="NZ_CP029347.1"/>
</dbReference>
<gene>
    <name evidence="2" type="ORF">HMF8227_00921</name>
</gene>
<dbReference type="Proteomes" id="UP000245728">
    <property type="component" value="Chromosome"/>
</dbReference>
<dbReference type="EMBL" id="CP029347">
    <property type="protein sequence ID" value="AWL11416.1"/>
    <property type="molecule type" value="Genomic_DNA"/>
</dbReference>
<feature type="compositionally biased region" description="Basic and acidic residues" evidence="1">
    <location>
        <begin position="46"/>
        <end position="60"/>
    </location>
</feature>
<evidence type="ECO:0000313" key="3">
    <source>
        <dbReference type="Proteomes" id="UP000245728"/>
    </source>
</evidence>
<sequence>MISRVQELEQLGASAYANQDVIAEQLMASCNGHQMCLITEPDDDDPNKKDKQPEKERNVA</sequence>